<reference evidence="2" key="1">
    <citation type="journal article" date="2019" name="Plant Biotechnol. J.">
        <title>Genome sequencing of the Australian wild diploid species Gossypium australe highlights disease resistance and delayed gland morphogenesis.</title>
        <authorList>
            <person name="Cai Y."/>
            <person name="Cai X."/>
            <person name="Wang Q."/>
            <person name="Wang P."/>
            <person name="Zhang Y."/>
            <person name="Cai C."/>
            <person name="Xu Y."/>
            <person name="Wang K."/>
            <person name="Zhou Z."/>
            <person name="Wang C."/>
            <person name="Geng S."/>
            <person name="Li B."/>
            <person name="Dong Q."/>
            <person name="Hou Y."/>
            <person name="Wang H."/>
            <person name="Ai P."/>
            <person name="Liu Z."/>
            <person name="Yi F."/>
            <person name="Sun M."/>
            <person name="An G."/>
            <person name="Cheng J."/>
            <person name="Zhang Y."/>
            <person name="Shi Q."/>
            <person name="Xie Y."/>
            <person name="Shi X."/>
            <person name="Chang Y."/>
            <person name="Huang F."/>
            <person name="Chen Y."/>
            <person name="Hong S."/>
            <person name="Mi L."/>
            <person name="Sun Q."/>
            <person name="Zhang L."/>
            <person name="Zhou B."/>
            <person name="Peng R."/>
            <person name="Zhang X."/>
            <person name="Liu F."/>
        </authorList>
    </citation>
    <scope>NUCLEOTIDE SEQUENCE [LARGE SCALE GENOMIC DNA]</scope>
    <source>
        <strain evidence="2">cv. PA1801</strain>
    </source>
</reference>
<evidence type="ECO:0000313" key="2">
    <source>
        <dbReference type="Proteomes" id="UP000325315"/>
    </source>
</evidence>
<sequence>MEPSKSVGRSGGVVVFWSSEDSVGISSYSRNFIYIIVERADHVRWRITGFYDFPESSRQSASWGLLRALAQRVSLHWVCIGDFNNLLCINDKWGGVEYPVQWLNGFHKCIEDSCLTEIPLIGLGFTWERGRGIDSFVMDLFPCFKLHNLVSNTSNHNPTLLVWKTSFPARRVRCFKFDSSWLSEEGFNIVILDFWSH</sequence>
<dbReference type="EMBL" id="SMMG02000006">
    <property type="protein sequence ID" value="KAA3469054.1"/>
    <property type="molecule type" value="Genomic_DNA"/>
</dbReference>
<organism evidence="1 2">
    <name type="scientific">Gossypium australe</name>
    <dbReference type="NCBI Taxonomy" id="47621"/>
    <lineage>
        <taxon>Eukaryota</taxon>
        <taxon>Viridiplantae</taxon>
        <taxon>Streptophyta</taxon>
        <taxon>Embryophyta</taxon>
        <taxon>Tracheophyta</taxon>
        <taxon>Spermatophyta</taxon>
        <taxon>Magnoliopsida</taxon>
        <taxon>eudicotyledons</taxon>
        <taxon>Gunneridae</taxon>
        <taxon>Pentapetalae</taxon>
        <taxon>rosids</taxon>
        <taxon>malvids</taxon>
        <taxon>Malvales</taxon>
        <taxon>Malvaceae</taxon>
        <taxon>Malvoideae</taxon>
        <taxon>Gossypium</taxon>
    </lineage>
</organism>
<comment type="caution">
    <text evidence="1">The sequence shown here is derived from an EMBL/GenBank/DDBJ whole genome shotgun (WGS) entry which is preliminary data.</text>
</comment>
<dbReference type="AlphaFoldDB" id="A0A5B6VJ28"/>
<dbReference type="Gene3D" id="3.60.10.10">
    <property type="entry name" value="Endonuclease/exonuclease/phosphatase"/>
    <property type="match status" value="1"/>
</dbReference>
<gene>
    <name evidence="1" type="ORF">EPI10_014887</name>
</gene>
<dbReference type="OrthoDB" id="1001526at2759"/>
<evidence type="ECO:0000313" key="1">
    <source>
        <dbReference type="EMBL" id="KAA3469054.1"/>
    </source>
</evidence>
<dbReference type="Proteomes" id="UP000325315">
    <property type="component" value="Unassembled WGS sequence"/>
</dbReference>
<proteinExistence type="predicted"/>
<name>A0A5B6VJ28_9ROSI</name>
<keyword evidence="2" id="KW-1185">Reference proteome</keyword>
<accession>A0A5B6VJ28</accession>
<dbReference type="SUPFAM" id="SSF56219">
    <property type="entry name" value="DNase I-like"/>
    <property type="match status" value="1"/>
</dbReference>
<dbReference type="InterPro" id="IPR036691">
    <property type="entry name" value="Endo/exonu/phosph_ase_sf"/>
</dbReference>
<protein>
    <submittedName>
        <fullName evidence="1">Putative Transposon TX1</fullName>
    </submittedName>
</protein>